<dbReference type="PROSITE" id="PS50097">
    <property type="entry name" value="BTB"/>
    <property type="match status" value="1"/>
</dbReference>
<proteinExistence type="predicted"/>
<dbReference type="Proteomes" id="UP000813444">
    <property type="component" value="Unassembled WGS sequence"/>
</dbReference>
<dbReference type="CDD" id="cd18186">
    <property type="entry name" value="BTB_POZ_ZBTB_KLHL-like"/>
    <property type="match status" value="1"/>
</dbReference>
<dbReference type="SUPFAM" id="SSF54695">
    <property type="entry name" value="POZ domain"/>
    <property type="match status" value="1"/>
</dbReference>
<name>A0A8K0WJL9_9HYPO</name>
<dbReference type="AlphaFoldDB" id="A0A8K0WJL9"/>
<evidence type="ECO:0000259" key="1">
    <source>
        <dbReference type="PROSITE" id="PS50097"/>
    </source>
</evidence>
<feature type="domain" description="BTB" evidence="1">
    <location>
        <begin position="22"/>
        <end position="97"/>
    </location>
</feature>
<evidence type="ECO:0000313" key="3">
    <source>
        <dbReference type="Proteomes" id="UP000813444"/>
    </source>
</evidence>
<keyword evidence="3" id="KW-1185">Reference proteome</keyword>
<gene>
    <name evidence="2" type="ORF">B0I35DRAFT_401473</name>
</gene>
<comment type="caution">
    <text evidence="2">The sequence shown here is derived from an EMBL/GenBank/DDBJ whole genome shotgun (WGS) entry which is preliminary data.</text>
</comment>
<dbReference type="OrthoDB" id="5152764at2759"/>
<sequence length="313" mass="34605">MSSATVFANDVGAQTIDIAAKGDVVFVVGTDRRRLKVYSIFVMTASPVFNAMLGPNFMEGHRLIRSGQTEVELPEDNADAMEIVLNVIHGRNDRVQRTLSPGEVLKVAVISDKYDCSTSLAFAIRTWLDDYTSTTDPGEMWILAMAALALSKQDEFAKMTSALVFHHAGSYLGFIKEDDGKPSLEVQLKTAVLLEEARNSLRMKLVKDVLQSDWDCSSTSKKKHKAKWPSAFANLAENFGQTAISSILEALEQGKEETPLDIWSGSDPVEMDSIFRSISHNCRAQHEKNGGLCLWCVRTETAHDVHTYLADNS</sequence>
<dbReference type="Gene3D" id="3.30.710.10">
    <property type="entry name" value="Potassium Channel Kv1.1, Chain A"/>
    <property type="match status" value="1"/>
</dbReference>
<accession>A0A8K0WJL9</accession>
<dbReference type="InterPro" id="IPR011333">
    <property type="entry name" value="SKP1/BTB/POZ_sf"/>
</dbReference>
<protein>
    <recommendedName>
        <fullName evidence="1">BTB domain-containing protein</fullName>
    </recommendedName>
</protein>
<dbReference type="EMBL" id="JAGPNK010000025">
    <property type="protein sequence ID" value="KAH7304156.1"/>
    <property type="molecule type" value="Genomic_DNA"/>
</dbReference>
<organism evidence="2 3">
    <name type="scientific">Stachybotrys elegans</name>
    <dbReference type="NCBI Taxonomy" id="80388"/>
    <lineage>
        <taxon>Eukaryota</taxon>
        <taxon>Fungi</taxon>
        <taxon>Dikarya</taxon>
        <taxon>Ascomycota</taxon>
        <taxon>Pezizomycotina</taxon>
        <taxon>Sordariomycetes</taxon>
        <taxon>Hypocreomycetidae</taxon>
        <taxon>Hypocreales</taxon>
        <taxon>Stachybotryaceae</taxon>
        <taxon>Stachybotrys</taxon>
    </lineage>
</organism>
<dbReference type="Pfam" id="PF00651">
    <property type="entry name" value="BTB"/>
    <property type="match status" value="1"/>
</dbReference>
<dbReference type="InterPro" id="IPR000210">
    <property type="entry name" value="BTB/POZ_dom"/>
</dbReference>
<reference evidence="2" key="1">
    <citation type="journal article" date="2021" name="Nat. Commun.">
        <title>Genetic determinants of endophytism in the Arabidopsis root mycobiome.</title>
        <authorList>
            <person name="Mesny F."/>
            <person name="Miyauchi S."/>
            <person name="Thiergart T."/>
            <person name="Pickel B."/>
            <person name="Atanasova L."/>
            <person name="Karlsson M."/>
            <person name="Huettel B."/>
            <person name="Barry K.W."/>
            <person name="Haridas S."/>
            <person name="Chen C."/>
            <person name="Bauer D."/>
            <person name="Andreopoulos W."/>
            <person name="Pangilinan J."/>
            <person name="LaButti K."/>
            <person name="Riley R."/>
            <person name="Lipzen A."/>
            <person name="Clum A."/>
            <person name="Drula E."/>
            <person name="Henrissat B."/>
            <person name="Kohler A."/>
            <person name="Grigoriev I.V."/>
            <person name="Martin F.M."/>
            <person name="Hacquard S."/>
        </authorList>
    </citation>
    <scope>NUCLEOTIDE SEQUENCE</scope>
    <source>
        <strain evidence="2">MPI-CAGE-CH-0235</strain>
    </source>
</reference>
<evidence type="ECO:0000313" key="2">
    <source>
        <dbReference type="EMBL" id="KAH7304156.1"/>
    </source>
</evidence>